<keyword evidence="2" id="KW-1133">Transmembrane helix</keyword>
<dbReference type="AlphaFoldDB" id="A0A2G9P372"/>
<protein>
    <submittedName>
        <fullName evidence="3">Uncharacterized protein</fullName>
    </submittedName>
</protein>
<name>A0A2G9P372_AQUCT</name>
<keyword evidence="2" id="KW-0812">Transmembrane</keyword>
<gene>
    <name evidence="3" type="ORF">AB205_0218770</name>
</gene>
<sequence>MPDTEYLSHLMRSGRASACDPITEPKTEPRKEGQTPPQGNTSHGMKTVIPKVTETPLPGTGWRMEKMTGLTSLSSLPGHILNEIRAKERRFLSSKYAFYTGSVKTYETDWSPPITTNRGQDPGSIDLWPGGRSGGMIVITSILSVLTFFVLAGLLAAVITNLM</sequence>
<dbReference type="InterPro" id="IPR024831">
    <property type="entry name" value="Uroplakin-3"/>
</dbReference>
<dbReference type="GO" id="GO:0005886">
    <property type="term" value="C:plasma membrane"/>
    <property type="evidence" value="ECO:0007669"/>
    <property type="project" value="TreeGrafter"/>
</dbReference>
<evidence type="ECO:0000256" key="1">
    <source>
        <dbReference type="SAM" id="MobiDB-lite"/>
    </source>
</evidence>
<feature type="compositionally biased region" description="Polar residues" evidence="1">
    <location>
        <begin position="35"/>
        <end position="44"/>
    </location>
</feature>
<feature type="transmembrane region" description="Helical" evidence="2">
    <location>
        <begin position="137"/>
        <end position="159"/>
    </location>
</feature>
<feature type="region of interest" description="Disordered" evidence="1">
    <location>
        <begin position="11"/>
        <end position="46"/>
    </location>
</feature>
<proteinExistence type="predicted"/>
<dbReference type="PANTHER" id="PTHR15446">
    <property type="entry name" value="UROPLAKIN III"/>
    <property type="match status" value="1"/>
</dbReference>
<evidence type="ECO:0000313" key="4">
    <source>
        <dbReference type="Proteomes" id="UP000228934"/>
    </source>
</evidence>
<keyword evidence="4" id="KW-1185">Reference proteome</keyword>
<dbReference type="GO" id="GO:0006833">
    <property type="term" value="P:water transport"/>
    <property type="evidence" value="ECO:0007669"/>
    <property type="project" value="TreeGrafter"/>
</dbReference>
<feature type="compositionally biased region" description="Basic and acidic residues" evidence="1">
    <location>
        <begin position="23"/>
        <end position="33"/>
    </location>
</feature>
<dbReference type="GO" id="GO:0015840">
    <property type="term" value="P:urea transport"/>
    <property type="evidence" value="ECO:0007669"/>
    <property type="project" value="TreeGrafter"/>
</dbReference>
<keyword evidence="2" id="KW-0472">Membrane</keyword>
<dbReference type="OrthoDB" id="9945328at2759"/>
<reference evidence="4" key="1">
    <citation type="journal article" date="2017" name="Nat. Commun.">
        <title>The North American bullfrog draft genome provides insight into hormonal regulation of long noncoding RNA.</title>
        <authorList>
            <person name="Hammond S.A."/>
            <person name="Warren R.L."/>
            <person name="Vandervalk B.P."/>
            <person name="Kucuk E."/>
            <person name="Khan H."/>
            <person name="Gibb E.A."/>
            <person name="Pandoh P."/>
            <person name="Kirk H."/>
            <person name="Zhao Y."/>
            <person name="Jones M."/>
            <person name="Mungall A.J."/>
            <person name="Coope R."/>
            <person name="Pleasance S."/>
            <person name="Moore R.A."/>
            <person name="Holt R.A."/>
            <person name="Round J.M."/>
            <person name="Ohora S."/>
            <person name="Walle B.V."/>
            <person name="Veldhoen N."/>
            <person name="Helbing C.C."/>
            <person name="Birol I."/>
        </authorList>
    </citation>
    <scope>NUCLEOTIDE SEQUENCE [LARGE SCALE GENOMIC DNA]</scope>
</reference>
<dbReference type="EMBL" id="KV923373">
    <property type="protein sequence ID" value="PIN97767.1"/>
    <property type="molecule type" value="Genomic_DNA"/>
</dbReference>
<accession>A0A2G9P372</accession>
<organism evidence="3 4">
    <name type="scientific">Aquarana catesbeiana</name>
    <name type="common">American bullfrog</name>
    <name type="synonym">Rana catesbeiana</name>
    <dbReference type="NCBI Taxonomy" id="8400"/>
    <lineage>
        <taxon>Eukaryota</taxon>
        <taxon>Metazoa</taxon>
        <taxon>Chordata</taxon>
        <taxon>Craniata</taxon>
        <taxon>Vertebrata</taxon>
        <taxon>Euteleostomi</taxon>
        <taxon>Amphibia</taxon>
        <taxon>Batrachia</taxon>
        <taxon>Anura</taxon>
        <taxon>Neobatrachia</taxon>
        <taxon>Ranoidea</taxon>
        <taxon>Ranidae</taxon>
        <taxon>Aquarana</taxon>
    </lineage>
</organism>
<dbReference type="Proteomes" id="UP000228934">
    <property type="component" value="Unassembled WGS sequence"/>
</dbReference>
<dbReference type="PANTHER" id="PTHR15446:SF17">
    <property type="entry name" value="UROPLAKIN-3A"/>
    <property type="match status" value="1"/>
</dbReference>
<evidence type="ECO:0000256" key="2">
    <source>
        <dbReference type="SAM" id="Phobius"/>
    </source>
</evidence>
<evidence type="ECO:0000313" key="3">
    <source>
        <dbReference type="EMBL" id="PIN97767.1"/>
    </source>
</evidence>